<feature type="transmembrane region" description="Helical" evidence="10">
    <location>
        <begin position="362"/>
        <end position="380"/>
    </location>
</feature>
<dbReference type="SUPFAM" id="SSF116726">
    <property type="entry name" value="TrkA C-terminal domain-like"/>
    <property type="match status" value="1"/>
</dbReference>
<feature type="transmembrane region" description="Helical" evidence="10">
    <location>
        <begin position="59"/>
        <end position="78"/>
    </location>
</feature>
<dbReference type="GO" id="GO:0006813">
    <property type="term" value="P:potassium ion transport"/>
    <property type="evidence" value="ECO:0007669"/>
    <property type="project" value="UniProtKB-KW"/>
</dbReference>
<dbReference type="Pfam" id="PF02080">
    <property type="entry name" value="TrkA_C"/>
    <property type="match status" value="1"/>
</dbReference>
<evidence type="ECO:0000256" key="7">
    <source>
        <dbReference type="ARBA" id="ARBA00022989"/>
    </source>
</evidence>
<dbReference type="GO" id="GO:0015297">
    <property type="term" value="F:antiporter activity"/>
    <property type="evidence" value="ECO:0007669"/>
    <property type="project" value="UniProtKB-KW"/>
</dbReference>
<dbReference type="GO" id="GO:1902600">
    <property type="term" value="P:proton transmembrane transport"/>
    <property type="evidence" value="ECO:0007669"/>
    <property type="project" value="InterPro"/>
</dbReference>
<feature type="transmembrane region" description="Helical" evidence="10">
    <location>
        <begin position="245"/>
        <end position="262"/>
    </location>
</feature>
<dbReference type="PANTHER" id="PTHR32507">
    <property type="entry name" value="NA(+)/H(+) ANTIPORTER 1"/>
    <property type="match status" value="1"/>
</dbReference>
<keyword evidence="7 10" id="KW-1133">Transmembrane helix</keyword>
<feature type="transmembrane region" description="Helical" evidence="10">
    <location>
        <begin position="90"/>
        <end position="111"/>
    </location>
</feature>
<dbReference type="GO" id="GO:0008324">
    <property type="term" value="F:monoatomic cation transmembrane transporter activity"/>
    <property type="evidence" value="ECO:0007669"/>
    <property type="project" value="InterPro"/>
</dbReference>
<dbReference type="RefSeq" id="WP_010553257.1">
    <property type="nucleotide sequence ID" value="NZ_CP011025.1"/>
</dbReference>
<keyword evidence="5" id="KW-0630">Potassium</keyword>
<proteinExistence type="predicted"/>
<name>A0A290S923_9GAMM</name>
<comment type="subcellular location">
    <subcellularLocation>
        <location evidence="1">Cell membrane</location>
        <topology evidence="1">Multi-pass membrane protein</topology>
    </subcellularLocation>
</comment>
<feature type="transmembrane region" description="Helical" evidence="10">
    <location>
        <begin position="334"/>
        <end position="356"/>
    </location>
</feature>
<keyword evidence="6 10" id="KW-0812">Transmembrane</keyword>
<dbReference type="InterPro" id="IPR038770">
    <property type="entry name" value="Na+/solute_symporter_sf"/>
</dbReference>
<dbReference type="InterPro" id="IPR036721">
    <property type="entry name" value="RCK_C_sf"/>
</dbReference>
<feature type="transmembrane region" description="Helical" evidence="10">
    <location>
        <begin position="189"/>
        <end position="209"/>
    </location>
</feature>
<evidence type="ECO:0000259" key="11">
    <source>
        <dbReference type="PROSITE" id="PS51202"/>
    </source>
</evidence>
<keyword evidence="4" id="KW-1003">Cell membrane</keyword>
<accession>A0A290S923</accession>
<evidence type="ECO:0000256" key="9">
    <source>
        <dbReference type="ARBA" id="ARBA00023136"/>
    </source>
</evidence>
<evidence type="ECO:0000313" key="13">
    <source>
        <dbReference type="Proteomes" id="UP000016505"/>
    </source>
</evidence>
<keyword evidence="8" id="KW-0406">Ion transport</keyword>
<evidence type="ECO:0000256" key="8">
    <source>
        <dbReference type="ARBA" id="ARBA00023065"/>
    </source>
</evidence>
<evidence type="ECO:0000256" key="5">
    <source>
        <dbReference type="ARBA" id="ARBA00022538"/>
    </source>
</evidence>
<dbReference type="PANTHER" id="PTHR32507:SF7">
    <property type="entry name" value="K(+)_H(+) ANTIPORTER NHAP2"/>
    <property type="match status" value="1"/>
</dbReference>
<protein>
    <submittedName>
        <fullName evidence="12">Cell volume regulation protein A</fullName>
    </submittedName>
</protein>
<dbReference type="PROSITE" id="PS51202">
    <property type="entry name" value="RCK_C"/>
    <property type="match status" value="1"/>
</dbReference>
<dbReference type="AlphaFoldDB" id="A0A290S923"/>
<dbReference type="Gene3D" id="1.20.1530.20">
    <property type="match status" value="1"/>
</dbReference>
<feature type="transmembrane region" description="Helical" evidence="10">
    <location>
        <begin position="302"/>
        <end position="322"/>
    </location>
</feature>
<keyword evidence="3" id="KW-0050">Antiport</keyword>
<feature type="transmembrane region" description="Helical" evidence="10">
    <location>
        <begin position="32"/>
        <end position="53"/>
    </location>
</feature>
<keyword evidence="5" id="KW-0633">Potassium transport</keyword>
<evidence type="ECO:0000256" key="3">
    <source>
        <dbReference type="ARBA" id="ARBA00022449"/>
    </source>
</evidence>
<dbReference type="EMBL" id="CP011025">
    <property type="protein sequence ID" value="ATC87720.1"/>
    <property type="molecule type" value="Genomic_DNA"/>
</dbReference>
<dbReference type="NCBIfam" id="NF003715">
    <property type="entry name" value="PRK05326.1-2"/>
    <property type="match status" value="1"/>
</dbReference>
<keyword evidence="9 10" id="KW-0472">Membrane</keyword>
<evidence type="ECO:0000313" key="12">
    <source>
        <dbReference type="EMBL" id="ATC87720.1"/>
    </source>
</evidence>
<organism evidence="12 13">
    <name type="scientific">Pseudoalteromonas arctica A 37-1-2</name>
    <dbReference type="NCBI Taxonomy" id="1117313"/>
    <lineage>
        <taxon>Bacteria</taxon>
        <taxon>Pseudomonadati</taxon>
        <taxon>Pseudomonadota</taxon>
        <taxon>Gammaproteobacteria</taxon>
        <taxon>Alteromonadales</taxon>
        <taxon>Pseudoalteromonadaceae</taxon>
        <taxon>Pseudoalteromonas</taxon>
    </lineage>
</organism>
<feature type="transmembrane region" description="Helical" evidence="10">
    <location>
        <begin position="6"/>
        <end position="25"/>
    </location>
</feature>
<feature type="domain" description="RCK C-terminal" evidence="11">
    <location>
        <begin position="403"/>
        <end position="484"/>
    </location>
</feature>
<dbReference type="GO" id="GO:0005886">
    <property type="term" value="C:plasma membrane"/>
    <property type="evidence" value="ECO:0007669"/>
    <property type="project" value="UniProtKB-SubCell"/>
</dbReference>
<feature type="transmembrane region" description="Helical" evidence="10">
    <location>
        <begin position="274"/>
        <end position="290"/>
    </location>
</feature>
<dbReference type="Gene3D" id="3.30.70.1450">
    <property type="entry name" value="Regulator of K+ conductance, C-terminal domain"/>
    <property type="match status" value="1"/>
</dbReference>
<dbReference type="InterPro" id="IPR006037">
    <property type="entry name" value="RCK_C"/>
</dbReference>
<evidence type="ECO:0000256" key="2">
    <source>
        <dbReference type="ARBA" id="ARBA00022448"/>
    </source>
</evidence>
<dbReference type="InterPro" id="IPR006153">
    <property type="entry name" value="Cation/H_exchanger_TM"/>
</dbReference>
<gene>
    <name evidence="12" type="primary">cvrA</name>
    <name evidence="12" type="ORF">PARC_a3328</name>
</gene>
<reference evidence="12 13" key="1">
    <citation type="journal article" date="2012" name="J. Bacteriol.">
        <title>Genome sequences of type strains of seven species of the marine bacterium Pseudoalteromonas.</title>
        <authorList>
            <person name="Xie B.B."/>
            <person name="Shu Y.L."/>
            <person name="Qin Q.L."/>
            <person name="Rong J.C."/>
            <person name="Zhang X.Y."/>
            <person name="Chen X.L."/>
            <person name="Shi M."/>
            <person name="He H.L."/>
            <person name="Zhou B.C."/>
            <person name="Zhang Y.Z."/>
        </authorList>
    </citation>
    <scope>NUCLEOTIDE SEQUENCE [LARGE SCALE GENOMIC DNA]</scope>
    <source>
        <strain evidence="12 13">A 37-1-2</strain>
    </source>
</reference>
<keyword evidence="2" id="KW-0813">Transport</keyword>
<evidence type="ECO:0000256" key="4">
    <source>
        <dbReference type="ARBA" id="ARBA00022475"/>
    </source>
</evidence>
<dbReference type="KEGG" id="part:PARC_a3328"/>
<dbReference type="OrthoDB" id="9810759at2"/>
<dbReference type="Pfam" id="PF00999">
    <property type="entry name" value="Na_H_Exchanger"/>
    <property type="match status" value="1"/>
</dbReference>
<dbReference type="NCBIfam" id="NF003716">
    <property type="entry name" value="PRK05326.1-3"/>
    <property type="match status" value="1"/>
</dbReference>
<dbReference type="Proteomes" id="UP000016505">
    <property type="component" value="Chromosome I"/>
</dbReference>
<dbReference type="NCBIfam" id="NF003714">
    <property type="entry name" value="PRK05326.1-1"/>
    <property type="match status" value="1"/>
</dbReference>
<evidence type="ECO:0000256" key="6">
    <source>
        <dbReference type="ARBA" id="ARBA00022692"/>
    </source>
</evidence>
<feature type="transmembrane region" description="Helical" evidence="10">
    <location>
        <begin position="117"/>
        <end position="139"/>
    </location>
</feature>
<sequence>MFAIDNIILVSAILILLGVISSKLSARVGLPVLVLFLLVGMLAGEDGIAGISFDNAEAAHALGTLALAIILFDGGLQTPTSSIKQVWKPASALATVGVLFTAVITGLVATYILDLPILQGVLLGAIVGSTDAAAVFALLRSAGIHLNKKLKSTLEIESASNDPMAIFLTVGLLEMLVNDMPIGLDLLQLFAQQMGVGAICGLLIGKVSVWFINRIKLNASGLYLVMVTAFGLLSFGLSATLGGSGFLAVFITGVILGNSKFVYKRGIFLFHDGLAWLGQITMFVVLGLLINPSSLVDVWLEGLLIALALIFVARPLAVAPILKLFGFNNRETLFVSWVGLRGSVPIILAIFPLLFGLSGAELIFNVVFFVVLISATLQGSTMPWMAKKLNLVEPPPDLAAATLEITALNDIDIEIVEYTLSDVSRVSGRSLSHAALPESVVVAMITRGPSIIPPRGSTKLKANDHLFVVLKPDNRPFVDLVFTATDKTNHQDSHLAHNELKVKGVTLVGDIFYSYHMQIDAPEEISLEEVINQTLSGEVSKGDIVVIGNVQIRVITMVHTRIVTIGLKYLNNPEKRLLKP</sequence>
<evidence type="ECO:0000256" key="1">
    <source>
        <dbReference type="ARBA" id="ARBA00004651"/>
    </source>
</evidence>
<evidence type="ECO:0000256" key="10">
    <source>
        <dbReference type="SAM" id="Phobius"/>
    </source>
</evidence>